<dbReference type="EMBL" id="SEWE01000053">
    <property type="protein sequence ID" value="RYU76742.1"/>
    <property type="molecule type" value="Genomic_DNA"/>
</dbReference>
<keyword evidence="2" id="KW-0479">Metal-binding</keyword>
<evidence type="ECO:0000256" key="7">
    <source>
        <dbReference type="SAM" id="SignalP"/>
    </source>
</evidence>
<dbReference type="Proteomes" id="UP000294155">
    <property type="component" value="Unassembled WGS sequence"/>
</dbReference>
<gene>
    <name evidence="9" type="ORF">EWM57_18280</name>
</gene>
<dbReference type="InterPro" id="IPR051156">
    <property type="entry name" value="Mito/Outer_Membr_Metalloprot"/>
</dbReference>
<evidence type="ECO:0000313" key="9">
    <source>
        <dbReference type="EMBL" id="RYU76742.1"/>
    </source>
</evidence>
<feature type="domain" description="Peptidase M48" evidence="8">
    <location>
        <begin position="75"/>
        <end position="249"/>
    </location>
</feature>
<comment type="similarity">
    <text evidence="6">Belongs to the peptidase M48 family.</text>
</comment>
<dbReference type="RefSeq" id="WP_129922726.1">
    <property type="nucleotide sequence ID" value="NZ_SEWE01000053.1"/>
</dbReference>
<name>A0A4Q5L7E7_9BACT</name>
<organism evidence="9 10">
    <name type="scientific">Hymenobacter persicinus</name>
    <dbReference type="NCBI Taxonomy" id="2025506"/>
    <lineage>
        <taxon>Bacteria</taxon>
        <taxon>Pseudomonadati</taxon>
        <taxon>Bacteroidota</taxon>
        <taxon>Cytophagia</taxon>
        <taxon>Cytophagales</taxon>
        <taxon>Hymenobacteraceae</taxon>
        <taxon>Hymenobacter</taxon>
    </lineage>
</organism>
<keyword evidence="7" id="KW-0732">Signal</keyword>
<dbReference type="GO" id="GO:0051603">
    <property type="term" value="P:proteolysis involved in protein catabolic process"/>
    <property type="evidence" value="ECO:0007669"/>
    <property type="project" value="TreeGrafter"/>
</dbReference>
<dbReference type="Gene3D" id="3.30.2010.10">
    <property type="entry name" value="Metalloproteases ('zincins'), catalytic domain"/>
    <property type="match status" value="1"/>
</dbReference>
<keyword evidence="4 6" id="KW-0862">Zinc</keyword>
<dbReference type="Pfam" id="PF01435">
    <property type="entry name" value="Peptidase_M48"/>
    <property type="match status" value="1"/>
</dbReference>
<keyword evidence="1 6" id="KW-0645">Protease</keyword>
<dbReference type="GO" id="GO:0004222">
    <property type="term" value="F:metalloendopeptidase activity"/>
    <property type="evidence" value="ECO:0007669"/>
    <property type="project" value="InterPro"/>
</dbReference>
<comment type="caution">
    <text evidence="9">The sequence shown here is derived from an EMBL/GenBank/DDBJ whole genome shotgun (WGS) entry which is preliminary data.</text>
</comment>
<keyword evidence="3 6" id="KW-0378">Hydrolase</keyword>
<evidence type="ECO:0000256" key="2">
    <source>
        <dbReference type="ARBA" id="ARBA00022723"/>
    </source>
</evidence>
<evidence type="ECO:0000259" key="8">
    <source>
        <dbReference type="Pfam" id="PF01435"/>
    </source>
</evidence>
<dbReference type="InterPro" id="IPR001915">
    <property type="entry name" value="Peptidase_M48"/>
</dbReference>
<feature type="chain" id="PRO_5020809787" evidence="7">
    <location>
        <begin position="23"/>
        <end position="273"/>
    </location>
</feature>
<keyword evidence="10" id="KW-1185">Reference proteome</keyword>
<evidence type="ECO:0000256" key="1">
    <source>
        <dbReference type="ARBA" id="ARBA00022670"/>
    </source>
</evidence>
<sequence length="273" mass="29484">MRQLLFKSLLFLSLAAGSAAMTACSSGDGDGVLLFSVQDDIALGDKVAAQTDSTYRAKGQLLDPKDSRNNQAYAYLGNVVNKVLNNSSGQLQHRNDFVWDVKIIKDDATLNAFASPGGHIYVYSGLIKFLDHEDQLAGVLAHEIAHADRRHTSRQLQQQYGISLLLSLLGGDNPNQLAQIAAGLGQLKFSRDFESEADMYSVVYLSGTDYACDGAAGFFIKSQSLGEASQPVFLSTHPNPDNRIQAIQGKASELKCQGKTQNDTNLAGLKNLL</sequence>
<evidence type="ECO:0000256" key="4">
    <source>
        <dbReference type="ARBA" id="ARBA00022833"/>
    </source>
</evidence>
<comment type="cofactor">
    <cofactor evidence="6">
        <name>Zn(2+)</name>
        <dbReference type="ChEBI" id="CHEBI:29105"/>
    </cofactor>
    <text evidence="6">Binds 1 zinc ion per subunit.</text>
</comment>
<feature type="signal peptide" evidence="7">
    <location>
        <begin position="1"/>
        <end position="22"/>
    </location>
</feature>
<evidence type="ECO:0000256" key="5">
    <source>
        <dbReference type="ARBA" id="ARBA00023049"/>
    </source>
</evidence>
<keyword evidence="5 6" id="KW-0482">Metalloprotease</keyword>
<evidence type="ECO:0000256" key="3">
    <source>
        <dbReference type="ARBA" id="ARBA00022801"/>
    </source>
</evidence>
<dbReference type="GO" id="GO:0016020">
    <property type="term" value="C:membrane"/>
    <property type="evidence" value="ECO:0007669"/>
    <property type="project" value="TreeGrafter"/>
</dbReference>
<dbReference type="PROSITE" id="PS51257">
    <property type="entry name" value="PROKAR_LIPOPROTEIN"/>
    <property type="match status" value="1"/>
</dbReference>
<dbReference type="PANTHER" id="PTHR22726:SF1">
    <property type="entry name" value="METALLOENDOPEPTIDASE OMA1, MITOCHONDRIAL"/>
    <property type="match status" value="1"/>
</dbReference>
<evidence type="ECO:0000256" key="6">
    <source>
        <dbReference type="RuleBase" id="RU003983"/>
    </source>
</evidence>
<dbReference type="AlphaFoldDB" id="A0A4Q5L7E7"/>
<accession>A0A4Q5L7E7</accession>
<proteinExistence type="inferred from homology"/>
<dbReference type="GO" id="GO:0046872">
    <property type="term" value="F:metal ion binding"/>
    <property type="evidence" value="ECO:0007669"/>
    <property type="project" value="UniProtKB-KW"/>
</dbReference>
<reference evidence="9 10" key="1">
    <citation type="submission" date="2019-02" db="EMBL/GenBank/DDBJ databases">
        <title>Bacterial novel species isolated from soil.</title>
        <authorList>
            <person name="Jung H.-Y."/>
        </authorList>
    </citation>
    <scope>NUCLEOTIDE SEQUENCE [LARGE SCALE GENOMIC DNA]</scope>
    <source>
        <strain evidence="9 10">1-3-3-3</strain>
    </source>
</reference>
<dbReference type="PANTHER" id="PTHR22726">
    <property type="entry name" value="METALLOENDOPEPTIDASE OMA1"/>
    <property type="match status" value="1"/>
</dbReference>
<protein>
    <submittedName>
        <fullName evidence="9">Peptidase M48</fullName>
    </submittedName>
</protein>
<dbReference type="OrthoDB" id="9810445at2"/>
<evidence type="ECO:0000313" key="10">
    <source>
        <dbReference type="Proteomes" id="UP000294155"/>
    </source>
</evidence>